<accession>A0A4P8EDZ3</accession>
<sequence length="95" mass="10889">MHASISGWVKKWVAGREKKHPPPSRHGDLMCYNITLKIPKNQYLGWVKTGSKNENESPVVQDSARPDTTFYHLIKIFWGGIENQTGVVRFRLGPR</sequence>
<evidence type="ECO:0000313" key="2">
    <source>
        <dbReference type="Proteomes" id="UP000298631"/>
    </source>
</evidence>
<protein>
    <submittedName>
        <fullName evidence="1">Uncharacterized protein</fullName>
    </submittedName>
</protein>
<organism evidence="1 2">
    <name type="scientific">Pseudorhodobacter turbinis</name>
    <dbReference type="NCBI Taxonomy" id="2500533"/>
    <lineage>
        <taxon>Bacteria</taxon>
        <taxon>Pseudomonadati</taxon>
        <taxon>Pseudomonadota</taxon>
        <taxon>Alphaproteobacteria</taxon>
        <taxon>Rhodobacterales</taxon>
        <taxon>Paracoccaceae</taxon>
        <taxon>Pseudorhodobacter</taxon>
    </lineage>
</organism>
<dbReference type="KEGG" id="pseb:EOK75_05245"/>
<dbReference type="EMBL" id="CP039964">
    <property type="protein sequence ID" value="QCO55231.1"/>
    <property type="molecule type" value="Genomic_DNA"/>
</dbReference>
<name>A0A4P8EDZ3_9RHOB</name>
<dbReference type="Proteomes" id="UP000298631">
    <property type="component" value="Chromosome"/>
</dbReference>
<proteinExistence type="predicted"/>
<dbReference type="AlphaFoldDB" id="A0A4P8EDZ3"/>
<dbReference type="RefSeq" id="WP_137192922.1">
    <property type="nucleotide sequence ID" value="NZ_CP039964.1"/>
</dbReference>
<gene>
    <name evidence="1" type="ORF">EOK75_05245</name>
</gene>
<keyword evidence="2" id="KW-1185">Reference proteome</keyword>
<evidence type="ECO:0000313" key="1">
    <source>
        <dbReference type="EMBL" id="QCO55231.1"/>
    </source>
</evidence>
<reference evidence="1 2" key="1">
    <citation type="submission" date="2019-05" db="EMBL/GenBank/DDBJ databases">
        <title>Pseudorhodobacter turbinis sp. nov., isolated from the gut of the Korean turban shell.</title>
        <authorList>
            <person name="Jeong Y.-S."/>
            <person name="Kang W.-R."/>
            <person name="Bae J.-W."/>
        </authorList>
    </citation>
    <scope>NUCLEOTIDE SEQUENCE [LARGE SCALE GENOMIC DNA]</scope>
    <source>
        <strain evidence="1 2">S12M18</strain>
    </source>
</reference>